<dbReference type="EMBL" id="CP007243">
    <property type="protein sequence ID" value="AIA29905.1"/>
    <property type="molecule type" value="Genomic_DNA"/>
</dbReference>
<dbReference type="HOGENOM" id="CLU_1287532_0_0_0"/>
<sequence>MGEEMKIRRFLRKVTFGEGFSVLERDGNTGERHPGSVFDVRISNLFWIFLLVGSLFAAGCASEPSYRQAFDSSQQIEGNTESIASTPDKTWIASLQVLSQQGFMVRSADRSNDVILADREMADQNDKNVSYQITSTVTLVPLGKDITQVSLAANQTTEFHRKQYVWWHLLWLIPLFPVGSEYTSVVTHRGTVQNPEFYAGFFDNLKKAVQSKTLTKN</sequence>
<reference evidence="1 2" key="2">
    <citation type="journal article" date="2015" name="Biomed. Res. Int.">
        <title>Effects of Arsenite Resistance on the Growth and Functional Gene Expression of Leptospirillum ferriphilum and Acidithiobacillus thiooxidans in Pure Culture and Coculture.</title>
        <authorList>
            <person name="Jiang H."/>
            <person name="Liang Y."/>
            <person name="Yin H."/>
            <person name="Xiao Y."/>
            <person name="Guo X."/>
            <person name="Xu Y."/>
            <person name="Hu Q."/>
            <person name="Liu H."/>
            <person name="Liu X."/>
        </authorList>
    </citation>
    <scope>NUCLEOTIDE SEQUENCE [LARGE SCALE GENOMIC DNA]</scope>
    <source>
        <strain evidence="1 2">YSK</strain>
    </source>
</reference>
<evidence type="ECO:0000313" key="2">
    <source>
        <dbReference type="Proteomes" id="UP000027059"/>
    </source>
</evidence>
<evidence type="ECO:0000313" key="1">
    <source>
        <dbReference type="EMBL" id="AIA29905.1"/>
    </source>
</evidence>
<reference evidence="2" key="1">
    <citation type="submission" date="2014-02" db="EMBL/GenBank/DDBJ databases">
        <title>Complete genome sequence and comparative genomic analysis of the nitrogen-fixing bacterium Leptospirillum ferriphilum YSK.</title>
        <authorList>
            <person name="Guo X."/>
            <person name="Yin H."/>
            <person name="Liang Y."/>
            <person name="Hu Q."/>
            <person name="Ma L."/>
            <person name="Xiao Y."/>
            <person name="Zhang X."/>
            <person name="Qiu G."/>
            <person name="Liu X."/>
        </authorList>
    </citation>
    <scope>NUCLEOTIDE SEQUENCE [LARGE SCALE GENOMIC DNA]</scope>
    <source>
        <strain evidence="2">YSK</strain>
    </source>
</reference>
<gene>
    <name evidence="1" type="ORF">Y981_00885</name>
</gene>
<dbReference type="KEGG" id="lfp:Y981_00885"/>
<proteinExistence type="predicted"/>
<dbReference type="AlphaFoldDB" id="A0A059XS84"/>
<keyword evidence="2" id="KW-1185">Reference proteome</keyword>
<protein>
    <submittedName>
        <fullName evidence="1">Uncharacterized protein</fullName>
    </submittedName>
</protein>
<name>A0A059XS84_9BACT</name>
<accession>A0A059XS84</accession>
<dbReference type="Proteomes" id="UP000027059">
    <property type="component" value="Chromosome"/>
</dbReference>
<organism evidence="1 2">
    <name type="scientific">Leptospirillum ferriphilum YSK</name>
    <dbReference type="NCBI Taxonomy" id="1441628"/>
    <lineage>
        <taxon>Bacteria</taxon>
        <taxon>Pseudomonadati</taxon>
        <taxon>Nitrospirota</taxon>
        <taxon>Nitrospiria</taxon>
        <taxon>Nitrospirales</taxon>
        <taxon>Nitrospiraceae</taxon>
        <taxon>Leptospirillum</taxon>
    </lineage>
</organism>